<name>A0A9X1K8P9_ENTFC</name>
<protein>
    <submittedName>
        <fullName evidence="1">Ribonuclease P</fullName>
    </submittedName>
</protein>
<reference evidence="1" key="1">
    <citation type="journal article" date="2022" name="J. Anim. Sci.">
        <title>Whole genome sequence analyses-based assessment of virulence potential and antimicrobial susceptibilities and resistance of Enterococcus faecium strains isolated from commercial swine and cattle probiotic products.</title>
        <authorList>
            <person name="Shridhar P.B."/>
            <person name="Amachawadi R.G."/>
            <person name="Tokach M."/>
            <person name="Patel I."/>
            <person name="Gangiredla J."/>
            <person name="Mammel M."/>
            <person name="Nagaraja T.G."/>
        </authorList>
    </citation>
    <scope>NUCLEOTIDE SEQUENCE</scope>
    <source>
        <strain evidence="1">EF215</strain>
    </source>
</reference>
<accession>A0A9X1K8P9</accession>
<evidence type="ECO:0000313" key="2">
    <source>
        <dbReference type="Proteomes" id="UP001139644"/>
    </source>
</evidence>
<comment type="caution">
    <text evidence="1">The sequence shown here is derived from an EMBL/GenBank/DDBJ whole genome shotgun (WGS) entry which is preliminary data.</text>
</comment>
<gene>
    <name evidence="1" type="ORF">KYX88_08680</name>
</gene>
<organism evidence="1 2">
    <name type="scientific">Enterococcus faecium</name>
    <name type="common">Streptococcus faecium</name>
    <dbReference type="NCBI Taxonomy" id="1352"/>
    <lineage>
        <taxon>Bacteria</taxon>
        <taxon>Bacillati</taxon>
        <taxon>Bacillota</taxon>
        <taxon>Bacilli</taxon>
        <taxon>Lactobacillales</taxon>
        <taxon>Enterococcaceae</taxon>
        <taxon>Enterococcus</taxon>
    </lineage>
</organism>
<proteinExistence type="predicted"/>
<dbReference type="Proteomes" id="UP001139644">
    <property type="component" value="Unassembled WGS sequence"/>
</dbReference>
<evidence type="ECO:0000313" key="1">
    <source>
        <dbReference type="EMBL" id="MBX4222891.1"/>
    </source>
</evidence>
<dbReference type="AlphaFoldDB" id="A0A9X1K8P9"/>
<sequence length="198" mass="23079">MDQVEFSLPIVNGEYALFMNDLRNIAQAARNEFIIISQELAKKIVPFQAERVSQWMNQAQICRPHFWCYYRLPSDHQDDVAIAIRLYGIPEQFGISVEVSIVERKRSEHSLSKQNKVLNQPISAPLYYIVQENGNNYRMNGTEENRQLLVEQVKIGRVRKVLIKQDIPITAQQPVEQLLDELTEAFINLLPYYEVTKK</sequence>
<dbReference type="EMBL" id="JAIFOC010000065">
    <property type="protein sequence ID" value="MBX4222891.1"/>
    <property type="molecule type" value="Genomic_DNA"/>
</dbReference>